<dbReference type="AlphaFoldDB" id="A0A1I6IJZ5"/>
<feature type="transmembrane region" description="Helical" evidence="6">
    <location>
        <begin position="91"/>
        <end position="111"/>
    </location>
</feature>
<evidence type="ECO:0000313" key="7">
    <source>
        <dbReference type="EMBL" id="SFR66984.1"/>
    </source>
</evidence>
<keyword evidence="3 6" id="KW-0812">Transmembrane</keyword>
<feature type="transmembrane region" description="Helical" evidence="6">
    <location>
        <begin position="425"/>
        <end position="445"/>
    </location>
</feature>
<feature type="transmembrane region" description="Helical" evidence="6">
    <location>
        <begin position="223"/>
        <end position="246"/>
    </location>
</feature>
<keyword evidence="5 6" id="KW-0472">Membrane</keyword>
<feature type="transmembrane region" description="Helical" evidence="6">
    <location>
        <begin position="451"/>
        <end position="472"/>
    </location>
</feature>
<feature type="transmembrane region" description="Helical" evidence="6">
    <location>
        <begin position="266"/>
        <end position="282"/>
    </location>
</feature>
<feature type="transmembrane region" description="Helical" evidence="6">
    <location>
        <begin position="366"/>
        <end position="385"/>
    </location>
</feature>
<feature type="transmembrane region" description="Helical" evidence="6">
    <location>
        <begin position="391"/>
        <end position="413"/>
    </location>
</feature>
<dbReference type="InterPro" id="IPR002797">
    <property type="entry name" value="Polysacc_synth"/>
</dbReference>
<feature type="transmembrane region" description="Helical" evidence="6">
    <location>
        <begin position="20"/>
        <end position="44"/>
    </location>
</feature>
<dbReference type="Pfam" id="PF01943">
    <property type="entry name" value="Polysacc_synt"/>
    <property type="match status" value="1"/>
</dbReference>
<keyword evidence="2" id="KW-1003">Cell membrane</keyword>
<name>A0A1I6IJZ5_9EURY</name>
<evidence type="ECO:0000256" key="5">
    <source>
        <dbReference type="ARBA" id="ARBA00023136"/>
    </source>
</evidence>
<accession>A0A1I6IJZ5</accession>
<keyword evidence="8" id="KW-1185">Reference proteome</keyword>
<sequence>MSDPESEKRDGVLGRFVRDFGLYSVAKVVPAITSLLALVIFTRFFPPSSYGMYALAATFVGIFSSLCFDWVGRAVYRFAAEIEDTVVVGNAVSLVTLTAAAFTLLATVVYFLFEQEIGKYRPFYIAVVVVVVVQGFFQIFTWFFQTTMQSKRVMGYRVFESVLKLGFSLFIAIVLLEHIVGWIWGAVVATGLTVLAMGYKLGPRLLRPRLQPEVVTRFSRYGIPMLGWIIGVPLLGQADLVVLEFIRGTAAVGVYSSNYQITDRSVRLVFAPIIAAAYPIIMNALNDSDEEQVADLLTKFTRYFFIIAIPTFVGIAVLSLPLSSILLDDRYREGYVIIPLVASGVLFLSLANLGQISMEIRERTKVISGVVLGAVVVNLVLNVPLITYFGYLGAAVATAVSYAVYAAFIYRFSKQHLQWRLPTRTIRNSLVGGVLMSTPPVLLYVTGMYSIPRIVVALTLGCLLYAMAMFSLDEIDRAQLRSIVD</sequence>
<evidence type="ECO:0000256" key="1">
    <source>
        <dbReference type="ARBA" id="ARBA00004651"/>
    </source>
</evidence>
<evidence type="ECO:0000256" key="6">
    <source>
        <dbReference type="SAM" id="Phobius"/>
    </source>
</evidence>
<organism evidence="7 8">
    <name type="scientific">Halogeometricum limi</name>
    <dbReference type="NCBI Taxonomy" id="555875"/>
    <lineage>
        <taxon>Archaea</taxon>
        <taxon>Methanobacteriati</taxon>
        <taxon>Methanobacteriota</taxon>
        <taxon>Stenosarchaea group</taxon>
        <taxon>Halobacteria</taxon>
        <taxon>Halobacteriales</taxon>
        <taxon>Haloferacaceae</taxon>
        <taxon>Halogeometricum</taxon>
    </lineage>
</organism>
<feature type="transmembrane region" description="Helical" evidence="6">
    <location>
        <begin position="50"/>
        <end position="71"/>
    </location>
</feature>
<dbReference type="OrthoDB" id="19148at2157"/>
<proteinExistence type="predicted"/>
<reference evidence="8" key="1">
    <citation type="submission" date="2016-10" db="EMBL/GenBank/DDBJ databases">
        <authorList>
            <person name="Varghese N."/>
            <person name="Submissions S."/>
        </authorList>
    </citation>
    <scope>NUCLEOTIDE SEQUENCE [LARGE SCALE GENOMIC DNA]</scope>
    <source>
        <strain evidence="8">CGMCC 1.8711</strain>
    </source>
</reference>
<feature type="transmembrane region" description="Helical" evidence="6">
    <location>
        <begin position="334"/>
        <end position="354"/>
    </location>
</feature>
<evidence type="ECO:0000256" key="3">
    <source>
        <dbReference type="ARBA" id="ARBA00022692"/>
    </source>
</evidence>
<dbReference type="InterPro" id="IPR050833">
    <property type="entry name" value="Poly_Biosynth_Transport"/>
</dbReference>
<keyword evidence="4 6" id="KW-1133">Transmembrane helix</keyword>
<dbReference type="PANTHER" id="PTHR30250">
    <property type="entry name" value="PST FAMILY PREDICTED COLANIC ACID TRANSPORTER"/>
    <property type="match status" value="1"/>
</dbReference>
<dbReference type="Proteomes" id="UP000243250">
    <property type="component" value="Unassembled WGS sequence"/>
</dbReference>
<comment type="subcellular location">
    <subcellularLocation>
        <location evidence="1">Cell membrane</location>
        <topology evidence="1">Multi-pass membrane protein</topology>
    </subcellularLocation>
</comment>
<evidence type="ECO:0000313" key="8">
    <source>
        <dbReference type="Proteomes" id="UP000243250"/>
    </source>
</evidence>
<dbReference type="PANTHER" id="PTHR30250:SF11">
    <property type="entry name" value="O-ANTIGEN TRANSPORTER-RELATED"/>
    <property type="match status" value="1"/>
</dbReference>
<dbReference type="RefSeq" id="WP_175501597.1">
    <property type="nucleotide sequence ID" value="NZ_FOYS01000006.1"/>
</dbReference>
<dbReference type="EMBL" id="FOYS01000006">
    <property type="protein sequence ID" value="SFR66984.1"/>
    <property type="molecule type" value="Genomic_DNA"/>
</dbReference>
<gene>
    <name evidence="7" type="ORF">SAMN04488124_3308</name>
</gene>
<feature type="transmembrane region" description="Helical" evidence="6">
    <location>
        <begin position="123"/>
        <end position="144"/>
    </location>
</feature>
<feature type="transmembrane region" description="Helical" evidence="6">
    <location>
        <begin position="303"/>
        <end position="322"/>
    </location>
</feature>
<dbReference type="STRING" id="555875.SAMN04488124_3308"/>
<evidence type="ECO:0000256" key="4">
    <source>
        <dbReference type="ARBA" id="ARBA00022989"/>
    </source>
</evidence>
<protein>
    <submittedName>
        <fullName evidence="7">Membrane protein involved in the export of O-antigen and teichoic acid</fullName>
    </submittedName>
</protein>
<evidence type="ECO:0000256" key="2">
    <source>
        <dbReference type="ARBA" id="ARBA00022475"/>
    </source>
</evidence>
<dbReference type="GO" id="GO:0005886">
    <property type="term" value="C:plasma membrane"/>
    <property type="evidence" value="ECO:0007669"/>
    <property type="project" value="UniProtKB-SubCell"/>
</dbReference>